<dbReference type="PANTHER" id="PTHR10782:SF4">
    <property type="entry name" value="TONALLI, ISOFORM E"/>
    <property type="match status" value="1"/>
</dbReference>
<reference evidence="2 3" key="1">
    <citation type="submission" date="2015-11" db="EMBL/GenBank/DDBJ databases">
        <title>The genome of Debaryomyces fabryi.</title>
        <authorList>
            <person name="Tafer H."/>
            <person name="Lopandic K."/>
        </authorList>
    </citation>
    <scope>NUCLEOTIDE SEQUENCE [LARGE SCALE GENOMIC DNA]</scope>
    <source>
        <strain evidence="2 3">CBS 789</strain>
    </source>
</reference>
<dbReference type="RefSeq" id="XP_015467505.1">
    <property type="nucleotide sequence ID" value="XM_015611661.1"/>
</dbReference>
<gene>
    <name evidence="2" type="ORF">AC631_02831</name>
</gene>
<organism evidence="2 3">
    <name type="scientific">Debaryomyces fabryi</name>
    <dbReference type="NCBI Taxonomy" id="58627"/>
    <lineage>
        <taxon>Eukaryota</taxon>
        <taxon>Fungi</taxon>
        <taxon>Dikarya</taxon>
        <taxon>Ascomycota</taxon>
        <taxon>Saccharomycotina</taxon>
        <taxon>Pichiomycetes</taxon>
        <taxon>Debaryomycetaceae</taxon>
        <taxon>Debaryomyces</taxon>
    </lineage>
</organism>
<protein>
    <submittedName>
        <fullName evidence="2">Uncharacterized protein</fullName>
    </submittedName>
</protein>
<sequence length="419" mass="47132">MAPNIRLKGPKSAGSNVSFSTECHIYNGRQIQKFNVLVRLPSKVLGSLAYPFTNRNETDPPVTEKQSKDNTDEKIKHEYEDSDSDLSSLDLELNKALSSSNTLPSSEITHKAPSTSQGTQIISKSDTNEVEDKSAGYRIIPKNLISIIKKELGDVGDTDDDLGMIEKMVFTLKDPLSASKIGLPVKSNLCHHFECFDFENFCIFNKIPTGVKNLIKKDLAKRNLDLKKFEKLSKLNLTGYTKYEGPAATPSNPLNVIQFPSFTPSIKNYKQPFAQPKIPTYKCPVCNVSFALNQLYISDVFNFFVKTTPKHIDRIELMDMVKYKIIDDSKANWPTTRSRVSHEPEEVVILSDDDDDDPPAQPSIRQHENTQIDPQMLESTDDVFNDGLDNELLRLSNLHEHASDGYKGRGSWEDPVTLD</sequence>
<name>A0A0V1PYR3_9ASCO</name>
<dbReference type="Proteomes" id="UP000054251">
    <property type="component" value="Unassembled WGS sequence"/>
</dbReference>
<evidence type="ECO:0000313" key="2">
    <source>
        <dbReference type="EMBL" id="KSA01403.1"/>
    </source>
</evidence>
<comment type="caution">
    <text evidence="2">The sequence shown here is derived from an EMBL/GenBank/DDBJ whole genome shotgun (WGS) entry which is preliminary data.</text>
</comment>
<dbReference type="Gene3D" id="3.30.40.10">
    <property type="entry name" value="Zinc/RING finger domain, C3HC4 (zinc finger)"/>
    <property type="match status" value="1"/>
</dbReference>
<dbReference type="GO" id="GO:0061665">
    <property type="term" value="F:SUMO ligase activity"/>
    <property type="evidence" value="ECO:0007669"/>
    <property type="project" value="TreeGrafter"/>
</dbReference>
<dbReference type="EMBL" id="LMYN01000054">
    <property type="protein sequence ID" value="KSA01403.1"/>
    <property type="molecule type" value="Genomic_DNA"/>
</dbReference>
<feature type="region of interest" description="Disordered" evidence="1">
    <location>
        <begin position="51"/>
        <end position="73"/>
    </location>
</feature>
<dbReference type="PANTHER" id="PTHR10782">
    <property type="entry name" value="ZINC FINGER MIZ DOMAIN-CONTAINING PROTEIN"/>
    <property type="match status" value="1"/>
</dbReference>
<feature type="compositionally biased region" description="Polar residues" evidence="1">
    <location>
        <begin position="101"/>
        <end position="125"/>
    </location>
</feature>
<evidence type="ECO:0000313" key="3">
    <source>
        <dbReference type="Proteomes" id="UP000054251"/>
    </source>
</evidence>
<accession>A0A0V1PYR3</accession>
<dbReference type="GO" id="GO:0000785">
    <property type="term" value="C:chromatin"/>
    <property type="evidence" value="ECO:0007669"/>
    <property type="project" value="TreeGrafter"/>
</dbReference>
<feature type="region of interest" description="Disordered" evidence="1">
    <location>
        <begin position="101"/>
        <end position="127"/>
    </location>
</feature>
<feature type="region of interest" description="Disordered" evidence="1">
    <location>
        <begin position="351"/>
        <end position="370"/>
    </location>
</feature>
<dbReference type="GO" id="GO:0016925">
    <property type="term" value="P:protein sumoylation"/>
    <property type="evidence" value="ECO:0007669"/>
    <property type="project" value="TreeGrafter"/>
</dbReference>
<proteinExistence type="predicted"/>
<dbReference type="AlphaFoldDB" id="A0A0V1PYR3"/>
<dbReference type="GeneID" id="26839840"/>
<keyword evidence="3" id="KW-1185">Reference proteome</keyword>
<dbReference type="OrthoDB" id="27975at2759"/>
<dbReference type="InterPro" id="IPR013083">
    <property type="entry name" value="Znf_RING/FYVE/PHD"/>
</dbReference>
<evidence type="ECO:0000256" key="1">
    <source>
        <dbReference type="SAM" id="MobiDB-lite"/>
    </source>
</evidence>